<dbReference type="InterPro" id="IPR013096">
    <property type="entry name" value="Cupin_2"/>
</dbReference>
<keyword evidence="3" id="KW-1185">Reference proteome</keyword>
<dbReference type="Gene3D" id="2.60.120.10">
    <property type="entry name" value="Jelly Rolls"/>
    <property type="match status" value="1"/>
</dbReference>
<dbReference type="Proteomes" id="UP001596106">
    <property type="component" value="Unassembled WGS sequence"/>
</dbReference>
<comment type="caution">
    <text evidence="2">The sequence shown here is derived from an EMBL/GenBank/DDBJ whole genome shotgun (WGS) entry which is preliminary data.</text>
</comment>
<name>A0ABW0IAL3_9BACT</name>
<evidence type="ECO:0000313" key="2">
    <source>
        <dbReference type="EMBL" id="MFC5410349.1"/>
    </source>
</evidence>
<dbReference type="InterPro" id="IPR011051">
    <property type="entry name" value="RmlC_Cupin_sf"/>
</dbReference>
<gene>
    <name evidence="2" type="ORF">ACFPMF_13570</name>
</gene>
<sequence length="183" mass="20595">MAYTNKIISNAKTGQVIRFIQTADDTGGELLEMEATFRARSQEPAEHYHPHQVEEFQVLSGRLAVRIAGRVQIFRMGDRFHIPRNAVHSMWNPTDQPTVVNWRVSPAMDTEYLLETTTGLANDGKTDASGIPSVLQLSLLIKRFSRVFRLTKPGPAVQKVLFSLLTPVALLFGYKATYSKYLD</sequence>
<dbReference type="Pfam" id="PF07883">
    <property type="entry name" value="Cupin_2"/>
    <property type="match status" value="1"/>
</dbReference>
<dbReference type="InterPro" id="IPR053146">
    <property type="entry name" value="QDO-like"/>
</dbReference>
<evidence type="ECO:0000259" key="1">
    <source>
        <dbReference type="Pfam" id="PF07883"/>
    </source>
</evidence>
<evidence type="ECO:0000313" key="3">
    <source>
        <dbReference type="Proteomes" id="UP001596106"/>
    </source>
</evidence>
<organism evidence="2 3">
    <name type="scientific">Larkinella bovis</name>
    <dbReference type="NCBI Taxonomy" id="683041"/>
    <lineage>
        <taxon>Bacteria</taxon>
        <taxon>Pseudomonadati</taxon>
        <taxon>Bacteroidota</taxon>
        <taxon>Cytophagia</taxon>
        <taxon>Cytophagales</taxon>
        <taxon>Spirosomataceae</taxon>
        <taxon>Larkinella</taxon>
    </lineage>
</organism>
<dbReference type="RefSeq" id="WP_379845722.1">
    <property type="nucleotide sequence ID" value="NZ_JBHSMA010000003.1"/>
</dbReference>
<accession>A0ABW0IAL3</accession>
<protein>
    <submittedName>
        <fullName evidence="2">Cupin domain-containing protein</fullName>
    </submittedName>
</protein>
<proteinExistence type="predicted"/>
<dbReference type="PANTHER" id="PTHR36440">
    <property type="entry name" value="PUTATIVE (AFU_ORTHOLOGUE AFUA_8G07350)-RELATED"/>
    <property type="match status" value="1"/>
</dbReference>
<dbReference type="EMBL" id="JBHSMA010000003">
    <property type="protein sequence ID" value="MFC5410349.1"/>
    <property type="molecule type" value="Genomic_DNA"/>
</dbReference>
<feature type="domain" description="Cupin type-2" evidence="1">
    <location>
        <begin position="43"/>
        <end position="100"/>
    </location>
</feature>
<dbReference type="InterPro" id="IPR014710">
    <property type="entry name" value="RmlC-like_jellyroll"/>
</dbReference>
<dbReference type="SUPFAM" id="SSF51182">
    <property type="entry name" value="RmlC-like cupins"/>
    <property type="match status" value="1"/>
</dbReference>
<reference evidence="3" key="1">
    <citation type="journal article" date="2019" name="Int. J. Syst. Evol. Microbiol.">
        <title>The Global Catalogue of Microorganisms (GCM) 10K type strain sequencing project: providing services to taxonomists for standard genome sequencing and annotation.</title>
        <authorList>
            <consortium name="The Broad Institute Genomics Platform"/>
            <consortium name="The Broad Institute Genome Sequencing Center for Infectious Disease"/>
            <person name="Wu L."/>
            <person name="Ma J."/>
        </authorList>
    </citation>
    <scope>NUCLEOTIDE SEQUENCE [LARGE SCALE GENOMIC DNA]</scope>
    <source>
        <strain evidence="3">CCUG 55250</strain>
    </source>
</reference>
<dbReference type="PANTHER" id="PTHR36440:SF1">
    <property type="entry name" value="PUTATIVE (AFU_ORTHOLOGUE AFUA_8G07350)-RELATED"/>
    <property type="match status" value="1"/>
</dbReference>